<reference evidence="1" key="1">
    <citation type="journal article" date="2007" name="Science">
        <title>Draft genome of the filarial nematode parasite Brugia malayi.</title>
        <authorList>
            <person name="Ghedin E."/>
            <person name="Wang S."/>
            <person name="Spiro D."/>
            <person name="Caler E."/>
            <person name="Zhao Q."/>
            <person name="Crabtree J."/>
            <person name="Allen J.E."/>
            <person name="Delcher A.L."/>
            <person name="Guiliano D.B."/>
            <person name="Miranda-Saavedra D."/>
            <person name="Angiuoli S.V."/>
            <person name="Creasy T."/>
            <person name="Amedeo P."/>
            <person name="Haas B."/>
            <person name="El-Sayed N.M."/>
            <person name="Wortman J.R."/>
            <person name="Feldblyum T."/>
            <person name="Tallon L."/>
            <person name="Schatz M."/>
            <person name="Shumway M."/>
            <person name="Koo H."/>
            <person name="Salzberg S.L."/>
            <person name="Schobel S."/>
            <person name="Pertea M."/>
            <person name="Pop M."/>
            <person name="White O."/>
            <person name="Barton G.J."/>
            <person name="Carlow C.K."/>
            <person name="Crawford M.J."/>
            <person name="Daub J."/>
            <person name="Dimmic M.W."/>
            <person name="Estes C.F."/>
            <person name="Foster J.M."/>
            <person name="Ganatra M."/>
            <person name="Gregory W.F."/>
            <person name="Johnson N.M."/>
            <person name="Jin J."/>
            <person name="Komuniecki R."/>
            <person name="Korf I."/>
            <person name="Kumar S."/>
            <person name="Laney S."/>
            <person name="Li B.W."/>
            <person name="Li W."/>
            <person name="Lindblom T.H."/>
            <person name="Lustigman S."/>
            <person name="Ma D."/>
            <person name="Maina C.V."/>
            <person name="Martin D.M."/>
            <person name="McCarter J.P."/>
            <person name="McReynolds L."/>
            <person name="Mitreva M."/>
            <person name="Nutman T.B."/>
            <person name="Parkinson J."/>
            <person name="Peregrin-Alvarez J.M."/>
            <person name="Poole C."/>
            <person name="Ren Q."/>
            <person name="Saunders L."/>
            <person name="Sluder A.E."/>
            <person name="Smith K."/>
            <person name="Stanke M."/>
            <person name="Unnasch T.R."/>
            <person name="Ware J."/>
            <person name="Wei A.D."/>
            <person name="Weil G."/>
            <person name="Williams D.J."/>
            <person name="Zhang Y."/>
            <person name="Williams S.A."/>
            <person name="Fraser-Liggett C."/>
            <person name="Slatko B."/>
            <person name="Blaxter M.L."/>
            <person name="Scott A.L."/>
        </authorList>
    </citation>
    <scope>NUCLEOTIDE SEQUENCE</scope>
    <source>
        <strain evidence="1">FR3</strain>
    </source>
</reference>
<protein>
    <submittedName>
        <fullName evidence="1">Bm12917</fullName>
    </submittedName>
</protein>
<gene>
    <name evidence="1" type="primary">Bm12917</name>
    <name evidence="1" type="ORF">BM_Bm12917</name>
</gene>
<accession>A0A1I9G612</accession>
<reference evidence="1" key="2">
    <citation type="submission" date="2012-12" db="EMBL/GenBank/DDBJ databases">
        <authorList>
            <consortium name="WormBase Consortium"/>
            <person name="Ghedin E."/>
            <person name="Paulini M."/>
        </authorList>
    </citation>
    <scope>NUCLEOTIDE SEQUENCE</scope>
    <source>
        <strain evidence="1">FR3</strain>
    </source>
</reference>
<evidence type="ECO:0000313" key="1">
    <source>
        <dbReference type="EMBL" id="CDQ02564.1"/>
    </source>
</evidence>
<name>A0A1I9G612_BRUMA</name>
<proteinExistence type="predicted"/>
<organism evidence="1">
    <name type="scientific">Brugia malayi</name>
    <name type="common">Filarial nematode worm</name>
    <dbReference type="NCBI Taxonomy" id="6279"/>
    <lineage>
        <taxon>Eukaryota</taxon>
        <taxon>Metazoa</taxon>
        <taxon>Ecdysozoa</taxon>
        <taxon>Nematoda</taxon>
        <taxon>Chromadorea</taxon>
        <taxon>Rhabditida</taxon>
        <taxon>Spirurina</taxon>
        <taxon>Spiruromorpha</taxon>
        <taxon>Filarioidea</taxon>
        <taxon>Onchocercidae</taxon>
        <taxon>Brugia</taxon>
    </lineage>
</organism>
<dbReference type="EMBL" id="LN857024">
    <property type="protein sequence ID" value="CDQ02564.1"/>
    <property type="molecule type" value="Genomic_DNA"/>
</dbReference>
<dbReference type="AlphaFoldDB" id="A0A1I9G612"/>
<sequence>MKSKCRGAQMRRETLLEITTTVVFASGNTSITMDTYDTGITSCTRKLDAGLNLLFVKRKASELTLGRHDDGGGLTESGGIVEVWWDIVTGLSNRECSS</sequence>